<comment type="caution">
    <text evidence="2">The sequence shown here is derived from an EMBL/GenBank/DDBJ whole genome shotgun (WGS) entry which is preliminary data.</text>
</comment>
<keyword evidence="1" id="KW-0732">Signal</keyword>
<evidence type="ECO:0000313" key="3">
    <source>
        <dbReference type="Proteomes" id="UP000604046"/>
    </source>
</evidence>
<protein>
    <submittedName>
        <fullName evidence="2">Uncharacterized protein</fullName>
    </submittedName>
</protein>
<evidence type="ECO:0000313" key="2">
    <source>
        <dbReference type="EMBL" id="CAE7595376.1"/>
    </source>
</evidence>
<gene>
    <name evidence="2" type="ORF">SNAT2548_LOCUS33877</name>
</gene>
<dbReference type="AlphaFoldDB" id="A0A812UWP5"/>
<dbReference type="EMBL" id="CAJNDS010002782">
    <property type="protein sequence ID" value="CAE7595376.1"/>
    <property type="molecule type" value="Genomic_DNA"/>
</dbReference>
<evidence type="ECO:0000256" key="1">
    <source>
        <dbReference type="SAM" id="SignalP"/>
    </source>
</evidence>
<feature type="chain" id="PRO_5032633762" evidence="1">
    <location>
        <begin position="22"/>
        <end position="254"/>
    </location>
</feature>
<sequence length="254" mass="28736">MRWMSHRGCAGIGLCLVVVGASSHIEERCLSSEGSVHIQDPSFLQMKLKLDSTPDTEAEAEAQAETAEALKAAYDQGHEQESALLEQELLDLVRRRIHDEHKDDFANLSNRSGGVPKQLVADLRNFENLLFDLELNRMDINAEKDLADEFWEALLRAAEAKEKVMSAEENKHASLEQLSKLNASSVQAANLTEEVRKYDAIIARFKPEYAEAQRNQTDRTTRMQEVWNAIVQRELNDTRLVQILDDQDLSQSAM</sequence>
<accession>A0A812UWP5</accession>
<dbReference type="Proteomes" id="UP000604046">
    <property type="component" value="Unassembled WGS sequence"/>
</dbReference>
<feature type="signal peptide" evidence="1">
    <location>
        <begin position="1"/>
        <end position="21"/>
    </location>
</feature>
<keyword evidence="3" id="KW-1185">Reference proteome</keyword>
<reference evidence="2" key="1">
    <citation type="submission" date="2021-02" db="EMBL/GenBank/DDBJ databases">
        <authorList>
            <person name="Dougan E. K."/>
            <person name="Rhodes N."/>
            <person name="Thang M."/>
            <person name="Chan C."/>
        </authorList>
    </citation>
    <scope>NUCLEOTIDE SEQUENCE</scope>
</reference>
<name>A0A812UWP5_9DINO</name>
<proteinExistence type="predicted"/>
<organism evidence="2 3">
    <name type="scientific">Symbiodinium natans</name>
    <dbReference type="NCBI Taxonomy" id="878477"/>
    <lineage>
        <taxon>Eukaryota</taxon>
        <taxon>Sar</taxon>
        <taxon>Alveolata</taxon>
        <taxon>Dinophyceae</taxon>
        <taxon>Suessiales</taxon>
        <taxon>Symbiodiniaceae</taxon>
        <taxon>Symbiodinium</taxon>
    </lineage>
</organism>